<dbReference type="Proteomes" id="UP000054893">
    <property type="component" value="Unassembled WGS sequence"/>
</dbReference>
<gene>
    <name evidence="1" type="ORF">AWB64_05202</name>
</gene>
<proteinExistence type="predicted"/>
<dbReference type="EMBL" id="FCOC02000022">
    <property type="protein sequence ID" value="SAL49388.1"/>
    <property type="molecule type" value="Genomic_DNA"/>
</dbReference>
<sequence>MDESWMAANVLIKFAETLKVSKLDAGSATIHDIACSRLAAQGV</sequence>
<dbReference type="AlphaFoldDB" id="A0A158HYK6"/>
<protein>
    <submittedName>
        <fullName evidence="1">Uncharacterized protein</fullName>
    </submittedName>
</protein>
<name>A0A158HYK6_CABSO</name>
<organism evidence="1 2">
    <name type="scientific">Caballeronia sordidicola</name>
    <name type="common">Burkholderia sordidicola</name>
    <dbReference type="NCBI Taxonomy" id="196367"/>
    <lineage>
        <taxon>Bacteria</taxon>
        <taxon>Pseudomonadati</taxon>
        <taxon>Pseudomonadota</taxon>
        <taxon>Betaproteobacteria</taxon>
        <taxon>Burkholderiales</taxon>
        <taxon>Burkholderiaceae</taxon>
        <taxon>Caballeronia</taxon>
    </lineage>
</organism>
<evidence type="ECO:0000313" key="1">
    <source>
        <dbReference type="EMBL" id="SAL49388.1"/>
    </source>
</evidence>
<evidence type="ECO:0000313" key="2">
    <source>
        <dbReference type="Proteomes" id="UP000054893"/>
    </source>
</evidence>
<reference evidence="1 2" key="1">
    <citation type="submission" date="2016-01" db="EMBL/GenBank/DDBJ databases">
        <authorList>
            <person name="Oliw E.H."/>
        </authorList>
    </citation>
    <scope>NUCLEOTIDE SEQUENCE [LARGE SCALE GENOMIC DNA]</scope>
    <source>
        <strain evidence="1">LMG 22029</strain>
    </source>
</reference>
<accession>A0A158HYK6</accession>